<evidence type="ECO:0000313" key="4">
    <source>
        <dbReference type="EMBL" id="RMO57040.1"/>
    </source>
</evidence>
<gene>
    <name evidence="2" type="ORF">ALO70_102938</name>
    <name evidence="4" type="ORF">ALQ39_103412</name>
    <name evidence="3" type="ORF">ALQ86_103126</name>
</gene>
<keyword evidence="1" id="KW-1133">Transmembrane helix</keyword>
<keyword evidence="1" id="KW-0472">Membrane</keyword>
<evidence type="ECO:0000256" key="1">
    <source>
        <dbReference type="SAM" id="Phobius"/>
    </source>
</evidence>
<reference evidence="2 5" key="1">
    <citation type="submission" date="2015-09" db="EMBL/GenBank/DDBJ databases">
        <title>Genome announcement of multiple Pseudomonas syringae strains.</title>
        <authorList>
            <person name="Thakur S."/>
            <person name="Wang P.W."/>
            <person name="Gong Y."/>
            <person name="Weir B.S."/>
            <person name="Guttman D.S."/>
        </authorList>
    </citation>
    <scope>NUCLEOTIDE SEQUENCE [LARGE SCALE GENOMIC DNA]</scope>
    <source>
        <strain evidence="2 5">ICMP4455</strain>
    </source>
</reference>
<dbReference type="Proteomes" id="UP000275613">
    <property type="component" value="Unassembled WGS sequence"/>
</dbReference>
<evidence type="ECO:0000313" key="6">
    <source>
        <dbReference type="Proteomes" id="UP000272627"/>
    </source>
</evidence>
<dbReference type="Proteomes" id="UP000272627">
    <property type="component" value="Unassembled WGS sequence"/>
</dbReference>
<name>A0A0N8RE39_PSEA0</name>
<comment type="caution">
    <text evidence="2">The sequence shown here is derived from an EMBL/GenBank/DDBJ whole genome shotgun (WGS) entry which is preliminary data.</text>
</comment>
<sequence length="40" mass="4714">MSQYHLLQKAAIMPALAERRPRVTRAVMTVVVFLLHFVRY</sequence>
<proteinExistence type="predicted"/>
<reference evidence="6 7" key="2">
    <citation type="submission" date="2018-08" db="EMBL/GenBank/DDBJ databases">
        <title>Recombination of ecologically and evolutionarily significant loci maintains genetic cohesion in the Pseudomonas syringae species complex.</title>
        <authorList>
            <person name="Dillon M."/>
            <person name="Thakur S."/>
            <person name="Almeida R.N.D."/>
            <person name="Weir B.S."/>
            <person name="Guttman D.S."/>
        </authorList>
    </citation>
    <scope>NUCLEOTIDE SEQUENCE [LARGE SCALE GENOMIC DNA]</scope>
    <source>
        <strain evidence="4 7">ICMP 4316</strain>
        <strain evidence="3 6">ICMP 8636</strain>
    </source>
</reference>
<organism evidence="2 5">
    <name type="scientific">Pseudomonas amygdali pv. eriobotryae</name>
    <dbReference type="NCBI Taxonomy" id="129137"/>
    <lineage>
        <taxon>Bacteria</taxon>
        <taxon>Pseudomonadati</taxon>
        <taxon>Pseudomonadota</taxon>
        <taxon>Gammaproteobacteria</taxon>
        <taxon>Pseudomonadales</taxon>
        <taxon>Pseudomonadaceae</taxon>
        <taxon>Pseudomonas</taxon>
        <taxon>Pseudomonas amygdali</taxon>
    </lineage>
</organism>
<evidence type="ECO:0000313" key="5">
    <source>
        <dbReference type="Proteomes" id="UP000050490"/>
    </source>
</evidence>
<dbReference type="PATRIC" id="fig|129137.4.peg.4786"/>
<evidence type="ECO:0000313" key="3">
    <source>
        <dbReference type="EMBL" id="RML99139.1"/>
    </source>
</evidence>
<dbReference type="AlphaFoldDB" id="A0A0N8RE39"/>
<dbReference type="EMBL" id="RBOA01000291">
    <property type="protein sequence ID" value="RML99139.1"/>
    <property type="molecule type" value="Genomic_DNA"/>
</dbReference>
<dbReference type="EMBL" id="RBPV01000267">
    <property type="protein sequence ID" value="RMO57040.1"/>
    <property type="molecule type" value="Genomic_DNA"/>
</dbReference>
<keyword evidence="1" id="KW-0812">Transmembrane</keyword>
<dbReference type="Proteomes" id="UP000050490">
    <property type="component" value="Unassembled WGS sequence"/>
</dbReference>
<feature type="transmembrane region" description="Helical" evidence="1">
    <location>
        <begin position="21"/>
        <end position="38"/>
    </location>
</feature>
<accession>A0A0N8RE39</accession>
<protein>
    <submittedName>
        <fullName evidence="2">Uncharacterized protein</fullName>
    </submittedName>
</protein>
<evidence type="ECO:0000313" key="7">
    <source>
        <dbReference type="Proteomes" id="UP000275613"/>
    </source>
</evidence>
<evidence type="ECO:0000313" key="2">
    <source>
        <dbReference type="EMBL" id="KPX19319.1"/>
    </source>
</evidence>
<dbReference type="EMBL" id="LJQI01000436">
    <property type="protein sequence ID" value="KPX19319.1"/>
    <property type="molecule type" value="Genomic_DNA"/>
</dbReference>